<keyword evidence="5" id="KW-1185">Reference proteome</keyword>
<feature type="region of interest" description="Disordered" evidence="3">
    <location>
        <begin position="782"/>
        <end position="808"/>
    </location>
</feature>
<organism evidence="4 5">
    <name type="scientific">Leishmania orientalis</name>
    <dbReference type="NCBI Taxonomy" id="2249476"/>
    <lineage>
        <taxon>Eukaryota</taxon>
        <taxon>Discoba</taxon>
        <taxon>Euglenozoa</taxon>
        <taxon>Kinetoplastea</taxon>
        <taxon>Metakinetoplastina</taxon>
        <taxon>Trypanosomatida</taxon>
        <taxon>Trypanosomatidae</taxon>
        <taxon>Leishmaniinae</taxon>
        <taxon>Leishmania</taxon>
    </lineage>
</organism>
<keyword evidence="2" id="KW-0677">Repeat</keyword>
<feature type="compositionally biased region" description="Low complexity" evidence="3">
    <location>
        <begin position="469"/>
        <end position="479"/>
    </location>
</feature>
<comment type="caution">
    <text evidence="4">The sequence shown here is derived from an EMBL/GenBank/DDBJ whole genome shotgun (WGS) entry which is preliminary data.</text>
</comment>
<dbReference type="AlphaFoldDB" id="A0A836KS32"/>
<feature type="compositionally biased region" description="Low complexity" evidence="3">
    <location>
        <begin position="579"/>
        <end position="604"/>
    </location>
</feature>
<dbReference type="InterPro" id="IPR001611">
    <property type="entry name" value="Leu-rich_rpt"/>
</dbReference>
<sequence length="1246" mass="130514">MSSGVTEGAVPKAQKEGVAAPLSPSSVSAGLYRDPCAAALGGCGSGKASTLTQKSKASHELHSGLVKRKGKTAAVALRVSPPSRSAAAESLGNSAAAEEVAACPTDASSTDPSALSGAERTAVIKTQMNATCHVSPPSGNSPTESSAVPAANGAVLCLELTEAHLPETPNVAFAVNGGRLDLRMRGLVALPCLHVPATSSSAHGSGDATAGRLHAVSFRHNAISSLLTQCTRTLSIPQASPLTPRSSPLQCYAHVSSLDLTHNALTSIAGIDALRCLRSLRLAFNRLTSLAPLWASPHVAELNVLDVSSNALTELLSAEDTRTLKEHQIRVITHPKHAHSTAKSSAYKSMCLRVLYASNNEFREVPSAIYTFTQLTDLRLRNNAIQKVPEGFPARVCLPQLRRVDVSMNKLPAAIVDAVAARAEEMAESPRRRRTASPAASPCATAEDLRASVPRSHLGSGPSASAKTAAFSPSASRASRTGEGAPVRETRRGAVACTGGSSEGSLPAPHEGKERGKAAADERDGASAVNDSGRCRSAVSAANAADDTESQRGQGALSKAKAHTAALLQSPAPARHESASAAASSSCKQKTTASLPPAAPATAAVSDQETQQRDAVQRVAENVYSIDLSVWATSVRRRLEKMVRRSPTSATSGAPSATSTCSMQELLVSLYSILGENSSGAGPTALPRYRRRLATAARTLATLLQCLPSCSIAYSEEAQRRCAPLLLLTGITAAVVADPCELLLYEVLALHIVKNCLCTAKTATGGASPPCTRFTAIAPSSQARRGENCSEPTLRTKAPAADHTSSQSVGTSRQLNFYVPLHTVHVIACTDGAATAHSTTSTLWAYLAWRQRWEAAVSRRRLFSKSVYICELGKQSAGVHVPPPLFSKAHSLTGVANGDSTRAAQHLAEARPLYPFAANSPVSRVLEWRRLHEHRPASYNAVPPPWELLYDLLLRPSLSKSTAPQWLRAPAMPPLLAGVGSRLHHVRGMPIDLACVLLCSEDYPRCAEAPKMYATRTSLVPPRPPPSTDGSAANGARNGTFSTATPSVPCGDVIERALELRHNSLQMWSRVEREANTVAAEQVTACNMPLYSAEEVLQSRKAAVAALSSLVPRNALLRCELCEQSDAAEGAVKNTAACREVARDPQHRVPQSWKGKASAATETATWGRERETKCAPSVAADADDRSASASAADAADGEAGGQGGIEKQGTSGIFGHVHNDNAVLAAEAAAQGPAFPLMSARSACES</sequence>
<dbReference type="PANTHER" id="PTHR45617">
    <property type="entry name" value="LEUCINE RICH REPEAT FAMILY PROTEIN"/>
    <property type="match status" value="1"/>
</dbReference>
<feature type="region of interest" description="Disordered" evidence="3">
    <location>
        <begin position="426"/>
        <end position="610"/>
    </location>
</feature>
<dbReference type="SMART" id="SM00369">
    <property type="entry name" value="LRR_TYP"/>
    <property type="match status" value="3"/>
</dbReference>
<proteinExistence type="predicted"/>
<dbReference type="KEGG" id="loi:92363422"/>
<gene>
    <name evidence="4" type="ORF">LSCM4_07606</name>
</gene>
<dbReference type="EMBL" id="JAFHLR010000012">
    <property type="protein sequence ID" value="KAG5484836.1"/>
    <property type="molecule type" value="Genomic_DNA"/>
</dbReference>
<feature type="compositionally biased region" description="Low complexity" evidence="3">
    <location>
        <begin position="436"/>
        <end position="446"/>
    </location>
</feature>
<protein>
    <recommendedName>
        <fullName evidence="6">Leucine-rich repeat protein</fullName>
    </recommendedName>
</protein>
<reference evidence="5" key="2">
    <citation type="journal article" date="2021" name="Sci. Data">
        <title>Chromosome-scale genome sequencing, assembly and annotation of six genomes from subfamily Leishmaniinae.</title>
        <authorList>
            <person name="Almutairi H."/>
            <person name="Urbaniak M.D."/>
            <person name="Bates M.D."/>
            <person name="Jariyapan N."/>
            <person name="Kwakye-Nuako G."/>
            <person name="Thomaz Soccol V."/>
            <person name="Al-Salem W.S."/>
            <person name="Dillon R.J."/>
            <person name="Bates P.A."/>
            <person name="Gatherer D."/>
        </authorList>
    </citation>
    <scope>NUCLEOTIDE SEQUENCE [LARGE SCALE GENOMIC DNA]</scope>
</reference>
<reference evidence="5" key="1">
    <citation type="journal article" date="2021" name="Microbiol. Resour. Announc.">
        <title>LGAAP: Leishmaniinae Genome Assembly and Annotation Pipeline.</title>
        <authorList>
            <person name="Almutairi H."/>
            <person name="Urbaniak M.D."/>
            <person name="Bates M.D."/>
            <person name="Jariyapan N."/>
            <person name="Kwakye-Nuako G."/>
            <person name="Thomaz-Soccol V."/>
            <person name="Al-Salem W.S."/>
            <person name="Dillon R.J."/>
            <person name="Bates P.A."/>
            <person name="Gatherer D."/>
        </authorList>
    </citation>
    <scope>NUCLEOTIDE SEQUENCE [LARGE SCALE GENOMIC DNA]</scope>
</reference>
<dbReference type="PANTHER" id="PTHR45617:SF181">
    <property type="entry name" value="LP04042P"/>
    <property type="match status" value="1"/>
</dbReference>
<dbReference type="InterPro" id="IPR032675">
    <property type="entry name" value="LRR_dom_sf"/>
</dbReference>
<dbReference type="Proteomes" id="UP000674143">
    <property type="component" value="Unassembled WGS sequence"/>
</dbReference>
<feature type="compositionally biased region" description="Basic and acidic residues" evidence="3">
    <location>
        <begin position="510"/>
        <end position="525"/>
    </location>
</feature>
<feature type="region of interest" description="Disordered" evidence="3">
    <location>
        <begin position="1142"/>
        <end position="1213"/>
    </location>
</feature>
<keyword evidence="1" id="KW-0433">Leucine-rich repeat</keyword>
<dbReference type="InterPro" id="IPR003591">
    <property type="entry name" value="Leu-rich_rpt_typical-subtyp"/>
</dbReference>
<feature type="region of interest" description="Disordered" evidence="3">
    <location>
        <begin position="1"/>
        <end position="24"/>
    </location>
</feature>
<evidence type="ECO:0000256" key="3">
    <source>
        <dbReference type="SAM" id="MobiDB-lite"/>
    </source>
</evidence>
<dbReference type="GeneID" id="92363422"/>
<dbReference type="PROSITE" id="PS51450">
    <property type="entry name" value="LRR"/>
    <property type="match status" value="2"/>
</dbReference>
<accession>A0A836KS32</accession>
<dbReference type="RefSeq" id="XP_067064948.1">
    <property type="nucleotide sequence ID" value="XM_067209488.1"/>
</dbReference>
<name>A0A836KS32_9TRYP</name>
<evidence type="ECO:0008006" key="6">
    <source>
        <dbReference type="Google" id="ProtNLM"/>
    </source>
</evidence>
<dbReference type="SUPFAM" id="SSF52058">
    <property type="entry name" value="L domain-like"/>
    <property type="match status" value="1"/>
</dbReference>
<feature type="region of interest" description="Disordered" evidence="3">
    <location>
        <begin position="1016"/>
        <end position="1044"/>
    </location>
</feature>
<evidence type="ECO:0000256" key="1">
    <source>
        <dbReference type="ARBA" id="ARBA00022614"/>
    </source>
</evidence>
<feature type="region of interest" description="Disordered" evidence="3">
    <location>
        <begin position="48"/>
        <end position="71"/>
    </location>
</feature>
<evidence type="ECO:0000313" key="4">
    <source>
        <dbReference type="EMBL" id="KAG5484836.1"/>
    </source>
</evidence>
<dbReference type="Gene3D" id="3.80.10.10">
    <property type="entry name" value="Ribonuclease Inhibitor"/>
    <property type="match status" value="1"/>
</dbReference>
<evidence type="ECO:0000313" key="5">
    <source>
        <dbReference type="Proteomes" id="UP000674143"/>
    </source>
</evidence>
<evidence type="ECO:0000256" key="2">
    <source>
        <dbReference type="ARBA" id="ARBA00022737"/>
    </source>
</evidence>